<evidence type="ECO:0000256" key="5">
    <source>
        <dbReference type="ARBA" id="ARBA00022917"/>
    </source>
</evidence>
<dbReference type="EMBL" id="DF967972">
    <property type="protein sequence ID" value="GAP14088.1"/>
    <property type="molecule type" value="Genomic_DNA"/>
</dbReference>
<dbReference type="InterPro" id="IPR000178">
    <property type="entry name" value="TF_IF2_bacterial-like"/>
</dbReference>
<dbReference type="SUPFAM" id="SSF52156">
    <property type="entry name" value="Initiation factor IF2/eIF5b, domain 3"/>
    <property type="match status" value="1"/>
</dbReference>
<dbReference type="Gene3D" id="3.40.50.10050">
    <property type="entry name" value="Translation initiation factor IF- 2, domain 3"/>
    <property type="match status" value="1"/>
</dbReference>
<dbReference type="OrthoDB" id="9811804at2"/>
<name>A0A0S7BIE0_9CHLR</name>
<protein>
    <recommendedName>
        <fullName evidence="2 8">Translation initiation factor IF-2</fullName>
    </recommendedName>
</protein>
<evidence type="ECO:0000256" key="1">
    <source>
        <dbReference type="ARBA" id="ARBA00007733"/>
    </source>
</evidence>
<dbReference type="GO" id="GO:0005525">
    <property type="term" value="F:GTP binding"/>
    <property type="evidence" value="ECO:0007669"/>
    <property type="project" value="UniProtKB-KW"/>
</dbReference>
<evidence type="ECO:0000256" key="9">
    <source>
        <dbReference type="RuleBase" id="RU000644"/>
    </source>
</evidence>
<feature type="binding site" evidence="8">
    <location>
        <begin position="152"/>
        <end position="156"/>
    </location>
    <ligand>
        <name>GTP</name>
        <dbReference type="ChEBI" id="CHEBI:37565"/>
    </ligand>
</feature>
<dbReference type="InterPro" id="IPR015760">
    <property type="entry name" value="TIF_IF2"/>
</dbReference>
<dbReference type="PROSITE" id="PS01176">
    <property type="entry name" value="IF2"/>
    <property type="match status" value="1"/>
</dbReference>
<keyword evidence="12" id="KW-1185">Reference proteome</keyword>
<dbReference type="Gene3D" id="2.40.30.10">
    <property type="entry name" value="Translation factors"/>
    <property type="match status" value="2"/>
</dbReference>
<keyword evidence="3 8" id="KW-0396">Initiation factor</keyword>
<dbReference type="InterPro" id="IPR005225">
    <property type="entry name" value="Small_GTP-bd"/>
</dbReference>
<proteinExistence type="inferred from homology"/>
<dbReference type="GO" id="GO:0003924">
    <property type="term" value="F:GTPase activity"/>
    <property type="evidence" value="ECO:0007669"/>
    <property type="project" value="UniProtKB-UniRule"/>
</dbReference>
<feature type="binding site" evidence="8">
    <location>
        <begin position="206"/>
        <end position="209"/>
    </location>
    <ligand>
        <name>GTP</name>
        <dbReference type="ChEBI" id="CHEBI:37565"/>
    </ligand>
</feature>
<dbReference type="NCBIfam" id="TIGR00231">
    <property type="entry name" value="small_GTP"/>
    <property type="match status" value="1"/>
</dbReference>
<dbReference type="FunFam" id="2.40.30.10:FF:000007">
    <property type="entry name" value="Translation initiation factor IF-2"/>
    <property type="match status" value="1"/>
</dbReference>
<dbReference type="FunFam" id="3.40.50.300:FF:000019">
    <property type="entry name" value="Translation initiation factor IF-2"/>
    <property type="match status" value="1"/>
</dbReference>
<dbReference type="FunFam" id="2.40.30.10:FF:000008">
    <property type="entry name" value="Translation initiation factor IF-2"/>
    <property type="match status" value="1"/>
</dbReference>
<evidence type="ECO:0000256" key="7">
    <source>
        <dbReference type="ARBA" id="ARBA00025162"/>
    </source>
</evidence>
<feature type="binding site" evidence="8">
    <location>
        <begin position="106"/>
        <end position="113"/>
    </location>
    <ligand>
        <name>GTP</name>
        <dbReference type="ChEBI" id="CHEBI:37565"/>
    </ligand>
</feature>
<dbReference type="AlphaFoldDB" id="A0A0S7BIE0"/>
<dbReference type="SUPFAM" id="SSF50447">
    <property type="entry name" value="Translation proteins"/>
    <property type="match status" value="2"/>
</dbReference>
<evidence type="ECO:0000256" key="8">
    <source>
        <dbReference type="HAMAP-Rule" id="MF_00100"/>
    </source>
</evidence>
<evidence type="ECO:0000256" key="3">
    <source>
        <dbReference type="ARBA" id="ARBA00022540"/>
    </source>
</evidence>
<dbReference type="Pfam" id="PF04760">
    <property type="entry name" value="IF2_N"/>
    <property type="match status" value="1"/>
</dbReference>
<feature type="region of interest" description="G-domain" evidence="8">
    <location>
        <begin position="100"/>
        <end position="248"/>
    </location>
</feature>
<dbReference type="InterPro" id="IPR000795">
    <property type="entry name" value="T_Tr_GTP-bd_dom"/>
</dbReference>
<evidence type="ECO:0000313" key="12">
    <source>
        <dbReference type="Proteomes" id="UP000055060"/>
    </source>
</evidence>
<evidence type="ECO:0000256" key="2">
    <source>
        <dbReference type="ARBA" id="ARBA00020675"/>
    </source>
</evidence>
<dbReference type="Pfam" id="PF00009">
    <property type="entry name" value="GTP_EFTU"/>
    <property type="match status" value="1"/>
</dbReference>
<evidence type="ECO:0000256" key="6">
    <source>
        <dbReference type="ARBA" id="ARBA00023134"/>
    </source>
</evidence>
<dbReference type="CDD" id="cd01887">
    <property type="entry name" value="IF2_eIF5B"/>
    <property type="match status" value="1"/>
</dbReference>
<dbReference type="GO" id="GO:0005829">
    <property type="term" value="C:cytosol"/>
    <property type="evidence" value="ECO:0007669"/>
    <property type="project" value="TreeGrafter"/>
</dbReference>
<dbReference type="InterPro" id="IPR044145">
    <property type="entry name" value="IF2_II"/>
</dbReference>
<feature type="domain" description="Tr-type G" evidence="10">
    <location>
        <begin position="97"/>
        <end position="264"/>
    </location>
</feature>
<dbReference type="InterPro" id="IPR023115">
    <property type="entry name" value="TIF_IF2_dom3"/>
</dbReference>
<sequence>MSEIGHKTIELPASITVRDLAQLIQASPIQVIKILMSNGVMASINQTIDFDTAAVVSSELGFEASMEQPDVVEEKETGEIPLWRQLIANEESTQLIARAPVVTILGHVDHGKTTLLDAIRHANVAGGEAGGITQHIGAYQVELKNHPITFLDTPGHAAFTAMRARGAQGADIVVLVVAADDGVMPQTREAIAHARAARVPIIVALNKIDKPDANPDFVKKQLADMGLVPDDWEGNTIIVPVSAKQKKGIDDLLEAILLVADSMEIKANPQGRTIGTVVEAQVERAKGVIATLLVQNGTLELGDAVLAGSSYGRVRAMFDFRGRKIHKAGPSTPVQIMGLNDVPTAGDLFQVMQSEKEARQVAEERKSQAHETQISGPKASLEELFSRVQSGEEHELRLIVKADVQGSLEPIVNEINDMKSDEIKINILHSETGNITENDVMLAAASKAIIIGFNVQPDGSARRTAESEGVSIRLYDIIYRMTEDIEKALKGMLEPEFREVKLGHAEVMAVFKITKVGNIAGCRVRDGEIRRNGKIRVIRGGQQIAEGEIASLKHEKDDVQNVRQGFDCGIALKNFNEFVQGDMLECYILERNG</sequence>
<dbReference type="Proteomes" id="UP000055060">
    <property type="component" value="Unassembled WGS sequence"/>
</dbReference>
<dbReference type="FunFam" id="3.40.50.10050:FF:000001">
    <property type="entry name" value="Translation initiation factor IF-2"/>
    <property type="match status" value="1"/>
</dbReference>
<dbReference type="STRING" id="360412.LARV_01850"/>
<keyword evidence="5 8" id="KW-0648">Protein biosynthesis</keyword>
<dbReference type="GO" id="GO:0003743">
    <property type="term" value="F:translation initiation factor activity"/>
    <property type="evidence" value="ECO:0007669"/>
    <property type="project" value="UniProtKB-UniRule"/>
</dbReference>
<evidence type="ECO:0000313" key="11">
    <source>
        <dbReference type="EMBL" id="GAP14088.1"/>
    </source>
</evidence>
<dbReference type="CDD" id="cd03702">
    <property type="entry name" value="IF2_mtIF2_II"/>
    <property type="match status" value="1"/>
</dbReference>
<dbReference type="SUPFAM" id="SSF52540">
    <property type="entry name" value="P-loop containing nucleoside triphosphate hydrolases"/>
    <property type="match status" value="1"/>
</dbReference>
<dbReference type="HAMAP" id="MF_00100_B">
    <property type="entry name" value="IF_2_B"/>
    <property type="match status" value="1"/>
</dbReference>
<accession>A0A0S7BIE0</accession>
<dbReference type="PANTHER" id="PTHR43381">
    <property type="entry name" value="TRANSLATION INITIATION FACTOR IF-2-RELATED"/>
    <property type="match status" value="1"/>
</dbReference>
<gene>
    <name evidence="8" type="primary">infB</name>
    <name evidence="11" type="ORF">LARV_01850</name>
</gene>
<dbReference type="InterPro" id="IPR006847">
    <property type="entry name" value="IF2_N"/>
</dbReference>
<evidence type="ECO:0000256" key="4">
    <source>
        <dbReference type="ARBA" id="ARBA00022741"/>
    </source>
</evidence>
<dbReference type="InterPro" id="IPR053905">
    <property type="entry name" value="EF-G-like_DII"/>
</dbReference>
<dbReference type="Pfam" id="PF22042">
    <property type="entry name" value="EF-G_D2"/>
    <property type="match status" value="1"/>
</dbReference>
<dbReference type="Gene3D" id="3.40.50.300">
    <property type="entry name" value="P-loop containing nucleotide triphosphate hydrolases"/>
    <property type="match status" value="1"/>
</dbReference>
<evidence type="ECO:0000259" key="10">
    <source>
        <dbReference type="PROSITE" id="PS51722"/>
    </source>
</evidence>
<comment type="function">
    <text evidence="7 8 9">One of the essential components for the initiation of protein synthesis. Protects formylmethionyl-tRNA from spontaneous hydrolysis and promotes its binding to the 30S ribosomal subunits. Also involved in the hydrolysis of GTP during the formation of the 70S ribosomal complex.</text>
</comment>
<dbReference type="NCBIfam" id="TIGR00487">
    <property type="entry name" value="IF-2"/>
    <property type="match status" value="1"/>
</dbReference>
<comment type="similarity">
    <text evidence="1 8 9">Belongs to the TRAFAC class translation factor GTPase superfamily. Classic translation factor GTPase family. IF-2 subfamily.</text>
</comment>
<dbReference type="PANTHER" id="PTHR43381:SF5">
    <property type="entry name" value="TR-TYPE G DOMAIN-CONTAINING PROTEIN"/>
    <property type="match status" value="1"/>
</dbReference>
<dbReference type="CDD" id="cd03692">
    <property type="entry name" value="mtIF2_IVc"/>
    <property type="match status" value="1"/>
</dbReference>
<dbReference type="InterPro" id="IPR009000">
    <property type="entry name" value="Transl_B-barrel_sf"/>
</dbReference>
<comment type="subcellular location">
    <subcellularLocation>
        <location evidence="8">Cytoplasm</location>
    </subcellularLocation>
</comment>
<keyword evidence="4 8" id="KW-0547">Nucleotide-binding</keyword>
<dbReference type="PROSITE" id="PS51722">
    <property type="entry name" value="G_TR_2"/>
    <property type="match status" value="1"/>
</dbReference>
<keyword evidence="6 8" id="KW-0342">GTP-binding</keyword>
<dbReference type="Pfam" id="PF11987">
    <property type="entry name" value="IF-2"/>
    <property type="match status" value="1"/>
</dbReference>
<reference evidence="11" key="1">
    <citation type="submission" date="2015-07" db="EMBL/GenBank/DDBJ databases">
        <title>Draft Genome Sequences of Anaerolinea thermolimosa IMO-1, Bellilinea caldifistulae GOMI-1, Leptolinea tardivitalis YMTK-2, Levilinea saccharolytica KIBI-1,Longilinea arvoryzae KOME-1, Previously Described as Members of the Anaerolineaceae (Chloroflexi).</title>
        <authorList>
            <person name="Sekiguchi Y."/>
            <person name="Ohashi A."/>
            <person name="Matsuura N."/>
            <person name="Tourlousse M.D."/>
        </authorList>
    </citation>
    <scope>NUCLEOTIDE SEQUENCE [LARGE SCALE GENOMIC DNA]</scope>
    <source>
        <strain evidence="11">KOME-1</strain>
    </source>
</reference>
<dbReference type="InterPro" id="IPR036925">
    <property type="entry name" value="TIF_IF2_dom3_sf"/>
</dbReference>
<organism evidence="11">
    <name type="scientific">Longilinea arvoryzae</name>
    <dbReference type="NCBI Taxonomy" id="360412"/>
    <lineage>
        <taxon>Bacteria</taxon>
        <taxon>Bacillati</taxon>
        <taxon>Chloroflexota</taxon>
        <taxon>Anaerolineae</taxon>
        <taxon>Anaerolineales</taxon>
        <taxon>Anaerolineaceae</taxon>
        <taxon>Longilinea</taxon>
    </lineage>
</organism>
<dbReference type="InterPro" id="IPR027417">
    <property type="entry name" value="P-loop_NTPase"/>
</dbReference>
<keyword evidence="8" id="KW-0963">Cytoplasm</keyword>